<reference evidence="2" key="1">
    <citation type="journal article" date="2017" name="Nat. Ecol. Evol.">
        <title>Genome expansion and lineage-specific genetic innovations in the forest pathogenic fungi Armillaria.</title>
        <authorList>
            <person name="Sipos G."/>
            <person name="Prasanna A.N."/>
            <person name="Walter M.C."/>
            <person name="O'Connor E."/>
            <person name="Balint B."/>
            <person name="Krizsan K."/>
            <person name="Kiss B."/>
            <person name="Hess J."/>
            <person name="Varga T."/>
            <person name="Slot J."/>
            <person name="Riley R."/>
            <person name="Boka B."/>
            <person name="Rigling D."/>
            <person name="Barry K."/>
            <person name="Lee J."/>
            <person name="Mihaltcheva S."/>
            <person name="LaButti K."/>
            <person name="Lipzen A."/>
            <person name="Waldron R."/>
            <person name="Moloney N.M."/>
            <person name="Sperisen C."/>
            <person name="Kredics L."/>
            <person name="Vagvoelgyi C."/>
            <person name="Patrignani A."/>
            <person name="Fitzpatrick D."/>
            <person name="Nagy I."/>
            <person name="Doyle S."/>
            <person name="Anderson J.B."/>
            <person name="Grigoriev I.V."/>
            <person name="Gueldener U."/>
            <person name="Muensterkoetter M."/>
            <person name="Nagy L.G."/>
        </authorList>
    </citation>
    <scope>NUCLEOTIDE SEQUENCE [LARGE SCALE GENOMIC DNA]</scope>
    <source>
        <strain evidence="2">Ar21-2</strain>
    </source>
</reference>
<evidence type="ECO:0000313" key="1">
    <source>
        <dbReference type="EMBL" id="PBK79200.1"/>
    </source>
</evidence>
<dbReference type="EMBL" id="KZ293800">
    <property type="protein sequence ID" value="PBK79200.1"/>
    <property type="molecule type" value="Genomic_DNA"/>
</dbReference>
<dbReference type="Proteomes" id="UP000217790">
    <property type="component" value="Unassembled WGS sequence"/>
</dbReference>
<evidence type="ECO:0000313" key="2">
    <source>
        <dbReference type="Proteomes" id="UP000217790"/>
    </source>
</evidence>
<dbReference type="AlphaFoldDB" id="A0A2H3CBE3"/>
<sequence>MYAASHIRGLKTVAVAYPEEQKTPIPPYISIQHNDSHICPIAISLGVHTPPVSSARRFLFIRLSALHSLESTAGSKPAYPIVESRTIALIDGGTCVNPPSEKTIETDLMKMKNAESFKEQCTHLHHLPSTRFSTSSAIPPSKSWNGCLEYSLALIQVILVKGLPSLMTTLPEICSIRVIDSVRSRSDDRRLSQM</sequence>
<keyword evidence="2" id="KW-1185">Reference proteome</keyword>
<organism evidence="1 2">
    <name type="scientific">Armillaria gallica</name>
    <name type="common">Bulbous honey fungus</name>
    <name type="synonym">Armillaria bulbosa</name>
    <dbReference type="NCBI Taxonomy" id="47427"/>
    <lineage>
        <taxon>Eukaryota</taxon>
        <taxon>Fungi</taxon>
        <taxon>Dikarya</taxon>
        <taxon>Basidiomycota</taxon>
        <taxon>Agaricomycotina</taxon>
        <taxon>Agaricomycetes</taxon>
        <taxon>Agaricomycetidae</taxon>
        <taxon>Agaricales</taxon>
        <taxon>Marasmiineae</taxon>
        <taxon>Physalacriaceae</taxon>
        <taxon>Armillaria</taxon>
    </lineage>
</organism>
<accession>A0A2H3CBE3</accession>
<name>A0A2H3CBE3_ARMGA</name>
<dbReference type="InParanoid" id="A0A2H3CBE3"/>
<gene>
    <name evidence="1" type="ORF">ARMGADRAFT_1093362</name>
</gene>
<protein>
    <submittedName>
        <fullName evidence="1">Uncharacterized protein</fullName>
    </submittedName>
</protein>
<proteinExistence type="predicted"/>